<dbReference type="Gene3D" id="3.30.300.160">
    <property type="entry name" value="Type II secretion system, protein E, N-terminal domain"/>
    <property type="match status" value="1"/>
</dbReference>
<reference evidence="5 6" key="1">
    <citation type="submission" date="2019-03" db="EMBL/GenBank/DDBJ databases">
        <title>Genomic Encyclopedia of Type Strains, Phase IV (KMG-IV): sequencing the most valuable type-strain genomes for metagenomic binning, comparative biology and taxonomic classification.</title>
        <authorList>
            <person name="Goeker M."/>
        </authorList>
    </citation>
    <scope>NUCLEOTIDE SEQUENCE [LARGE SCALE GENOMIC DNA]</scope>
    <source>
        <strain evidence="5 6">DSM 24984</strain>
    </source>
</reference>
<evidence type="ECO:0000256" key="3">
    <source>
        <dbReference type="ARBA" id="ARBA00022840"/>
    </source>
</evidence>
<sequence length="556" mass="62199">MSKKTVGQLLKELGYVTEEQIQVALEVKKIRDRLLGEILIELSFVSPREIALVVAKQSGRPYIDINEHPPSKDALRLFDRSIAKQLEIIPLENRPEKLVVAVADPFNINTIDILKRKAGKEVDIYVCDRDSILKNIEINYFLLEKPIEEEISKILHRFVSSGSSGEIPQLLEHILNSAIITRATDIHISPEDIATHVFFRVDGILRHTFVFQRELHNPISSRIKILSNMDIAEQRLPQDGSMTHTFFDENFDIRVSTIPTIHGEGIVMRVLSKNVSLFNLDSLGFEKPTQARLEKQLARPHGILLVTGPTGSGKTTTLYASLRKINSLQRKVLTAEDPIEYKFPFIKQTQVNEKAGYTFARAMRAFLRQDPDVILLGEMRDEETAEMAMRAAITGHLVLSTLHTNDAVTAIPRLLEMNIKDYMIASGVGGILAQRLVRKVCIFCRKEASMKGSELLKMGIPEDMLNRNGISAEFDVNYMRGEGCEMCKGTGYSGRGVISELLEIDDEVGDLIVAGASPLKIYTKAVESGMIPILESGVLKMLKGITTPEEILRVAL</sequence>
<dbReference type="PANTHER" id="PTHR30258">
    <property type="entry name" value="TYPE II SECRETION SYSTEM PROTEIN GSPE-RELATED"/>
    <property type="match status" value="1"/>
</dbReference>
<dbReference type="CDD" id="cd01129">
    <property type="entry name" value="PulE-GspE-like"/>
    <property type="match status" value="1"/>
</dbReference>
<dbReference type="Pfam" id="PF05157">
    <property type="entry name" value="MshEN"/>
    <property type="match status" value="1"/>
</dbReference>
<keyword evidence="2" id="KW-0547">Nucleotide-binding</keyword>
<evidence type="ECO:0000259" key="4">
    <source>
        <dbReference type="PROSITE" id="PS00662"/>
    </source>
</evidence>
<dbReference type="Proteomes" id="UP000294614">
    <property type="component" value="Unassembled WGS sequence"/>
</dbReference>
<keyword evidence="6" id="KW-1185">Reference proteome</keyword>
<name>A0A4R1K5D4_9BACT</name>
<comment type="caution">
    <text evidence="5">The sequence shown here is derived from an EMBL/GenBank/DDBJ whole genome shotgun (WGS) entry which is preliminary data.</text>
</comment>
<comment type="similarity">
    <text evidence="1">Belongs to the GSP E family.</text>
</comment>
<gene>
    <name evidence="5" type="ORF">C8D98_2329</name>
</gene>
<dbReference type="GO" id="GO:0005524">
    <property type="term" value="F:ATP binding"/>
    <property type="evidence" value="ECO:0007669"/>
    <property type="project" value="UniProtKB-KW"/>
</dbReference>
<dbReference type="InterPro" id="IPR027417">
    <property type="entry name" value="P-loop_NTPase"/>
</dbReference>
<dbReference type="Gene3D" id="3.30.450.90">
    <property type="match status" value="1"/>
</dbReference>
<evidence type="ECO:0000256" key="1">
    <source>
        <dbReference type="ARBA" id="ARBA00006611"/>
    </source>
</evidence>
<dbReference type="PANTHER" id="PTHR30258:SF1">
    <property type="entry name" value="PROTEIN TRANSPORT PROTEIN HOFB HOMOLOG"/>
    <property type="match status" value="1"/>
</dbReference>
<dbReference type="SUPFAM" id="SSF160246">
    <property type="entry name" value="EspE N-terminal domain-like"/>
    <property type="match status" value="1"/>
</dbReference>
<dbReference type="SMART" id="SM00382">
    <property type="entry name" value="AAA"/>
    <property type="match status" value="1"/>
</dbReference>
<dbReference type="AlphaFoldDB" id="A0A4R1K5D4"/>
<evidence type="ECO:0000313" key="5">
    <source>
        <dbReference type="EMBL" id="TCK59395.1"/>
    </source>
</evidence>
<dbReference type="SUPFAM" id="SSF52540">
    <property type="entry name" value="P-loop containing nucleoside triphosphate hydrolases"/>
    <property type="match status" value="1"/>
</dbReference>
<dbReference type="RefSeq" id="WP_132874308.1">
    <property type="nucleotide sequence ID" value="NZ_JAJUHT010000006.1"/>
</dbReference>
<dbReference type="InterPro" id="IPR037257">
    <property type="entry name" value="T2SS_E_N_sf"/>
</dbReference>
<proteinExistence type="inferred from homology"/>
<dbReference type="Pfam" id="PF00437">
    <property type="entry name" value="T2SSE"/>
    <property type="match status" value="1"/>
</dbReference>
<dbReference type="EMBL" id="SMGG01000006">
    <property type="protein sequence ID" value="TCK59395.1"/>
    <property type="molecule type" value="Genomic_DNA"/>
</dbReference>
<feature type="domain" description="Bacterial type II secretion system protein E" evidence="4">
    <location>
        <begin position="367"/>
        <end position="381"/>
    </location>
</feature>
<dbReference type="InterPro" id="IPR003593">
    <property type="entry name" value="AAA+_ATPase"/>
</dbReference>
<dbReference type="Gene3D" id="3.40.50.300">
    <property type="entry name" value="P-loop containing nucleotide triphosphate hydrolases"/>
    <property type="match status" value="1"/>
</dbReference>
<dbReference type="InterPro" id="IPR007831">
    <property type="entry name" value="T2SS_GspE_N"/>
</dbReference>
<dbReference type="InterPro" id="IPR001482">
    <property type="entry name" value="T2SS/T4SS_dom"/>
</dbReference>
<dbReference type="GO" id="GO:0005886">
    <property type="term" value="C:plasma membrane"/>
    <property type="evidence" value="ECO:0007669"/>
    <property type="project" value="TreeGrafter"/>
</dbReference>
<evidence type="ECO:0000313" key="6">
    <source>
        <dbReference type="Proteomes" id="UP000294614"/>
    </source>
</evidence>
<organism evidence="5 6">
    <name type="scientific">Seleniivibrio woodruffii</name>
    <dbReference type="NCBI Taxonomy" id="1078050"/>
    <lineage>
        <taxon>Bacteria</taxon>
        <taxon>Pseudomonadati</taxon>
        <taxon>Deferribacterota</taxon>
        <taxon>Deferribacteres</taxon>
        <taxon>Deferribacterales</taxon>
        <taxon>Geovibrionaceae</taxon>
        <taxon>Seleniivibrio</taxon>
    </lineage>
</organism>
<keyword evidence="3" id="KW-0067">ATP-binding</keyword>
<evidence type="ECO:0000256" key="2">
    <source>
        <dbReference type="ARBA" id="ARBA00022741"/>
    </source>
</evidence>
<dbReference type="GO" id="GO:0016887">
    <property type="term" value="F:ATP hydrolysis activity"/>
    <property type="evidence" value="ECO:0007669"/>
    <property type="project" value="TreeGrafter"/>
</dbReference>
<protein>
    <submittedName>
        <fullName evidence="5">Type IV pilus assembly protein PilB</fullName>
    </submittedName>
</protein>
<dbReference type="PROSITE" id="PS00662">
    <property type="entry name" value="T2SP_E"/>
    <property type="match status" value="1"/>
</dbReference>
<dbReference type="OrthoDB" id="9765501at2"/>
<accession>A0A4R1K5D4</accession>